<keyword evidence="1" id="KW-0472">Membrane</keyword>
<accession>A0A1F5ZN40</accession>
<proteinExistence type="predicted"/>
<gene>
    <name evidence="2" type="ORF">A3D77_05195</name>
</gene>
<dbReference type="GO" id="GO:0030246">
    <property type="term" value="F:carbohydrate binding"/>
    <property type="evidence" value="ECO:0007669"/>
    <property type="project" value="InterPro"/>
</dbReference>
<dbReference type="STRING" id="1798382.A3D77_05195"/>
<dbReference type="InterPro" id="IPR018247">
    <property type="entry name" value="EF_Hand_1_Ca_BS"/>
</dbReference>
<dbReference type="Proteomes" id="UP000176923">
    <property type="component" value="Unassembled WGS sequence"/>
</dbReference>
<keyword evidence="1" id="KW-1133">Transmembrane helix</keyword>
<dbReference type="InterPro" id="IPR036439">
    <property type="entry name" value="Dockerin_dom_sf"/>
</dbReference>
<name>A0A1F5ZN40_9BACT</name>
<evidence type="ECO:0008006" key="4">
    <source>
        <dbReference type="Google" id="ProtNLM"/>
    </source>
</evidence>
<dbReference type="PROSITE" id="PS00018">
    <property type="entry name" value="EF_HAND_1"/>
    <property type="match status" value="1"/>
</dbReference>
<dbReference type="EMBL" id="MFJL01000034">
    <property type="protein sequence ID" value="OGG13910.1"/>
    <property type="molecule type" value="Genomic_DNA"/>
</dbReference>
<feature type="transmembrane region" description="Helical" evidence="1">
    <location>
        <begin position="12"/>
        <end position="32"/>
    </location>
</feature>
<dbReference type="SUPFAM" id="SSF49384">
    <property type="entry name" value="Carbohydrate-binding domain"/>
    <property type="match status" value="1"/>
</dbReference>
<dbReference type="InterPro" id="IPR008965">
    <property type="entry name" value="CBM2/CBM3_carb-bd_dom_sf"/>
</dbReference>
<evidence type="ECO:0000313" key="2">
    <source>
        <dbReference type="EMBL" id="OGG13910.1"/>
    </source>
</evidence>
<keyword evidence="1" id="KW-0812">Transmembrane</keyword>
<dbReference type="GO" id="GO:0000272">
    <property type="term" value="P:polysaccharide catabolic process"/>
    <property type="evidence" value="ECO:0007669"/>
    <property type="project" value="InterPro"/>
</dbReference>
<reference evidence="2 3" key="1">
    <citation type="journal article" date="2016" name="Nat. Commun.">
        <title>Thousands of microbial genomes shed light on interconnected biogeochemical processes in an aquifer system.</title>
        <authorList>
            <person name="Anantharaman K."/>
            <person name="Brown C.T."/>
            <person name="Hug L.A."/>
            <person name="Sharon I."/>
            <person name="Castelle C.J."/>
            <person name="Probst A.J."/>
            <person name="Thomas B.C."/>
            <person name="Singh A."/>
            <person name="Wilkins M.J."/>
            <person name="Karaoz U."/>
            <person name="Brodie E.L."/>
            <person name="Williams K.H."/>
            <person name="Hubbard S.S."/>
            <person name="Banfield J.F."/>
        </authorList>
    </citation>
    <scope>NUCLEOTIDE SEQUENCE [LARGE SCALE GENOMIC DNA]</scope>
</reference>
<dbReference type="Gene3D" id="1.10.1330.10">
    <property type="entry name" value="Dockerin domain"/>
    <property type="match status" value="1"/>
</dbReference>
<comment type="caution">
    <text evidence="2">The sequence shown here is derived from an EMBL/GenBank/DDBJ whole genome shotgun (WGS) entry which is preliminary data.</text>
</comment>
<protein>
    <recommendedName>
        <fullName evidence="4">Cohesin domain-containing protein</fullName>
    </recommendedName>
</protein>
<organism evidence="2 3">
    <name type="scientific">Candidatus Gottesmanbacteria bacterium RIFCSPHIGHO2_02_FULL_39_11</name>
    <dbReference type="NCBI Taxonomy" id="1798382"/>
    <lineage>
        <taxon>Bacteria</taxon>
        <taxon>Candidatus Gottesmaniibacteriota</taxon>
    </lineage>
</organism>
<dbReference type="AlphaFoldDB" id="A0A1F5ZN40"/>
<evidence type="ECO:0000256" key="1">
    <source>
        <dbReference type="SAM" id="Phobius"/>
    </source>
</evidence>
<dbReference type="Gene3D" id="2.60.40.680">
    <property type="match status" value="1"/>
</dbReference>
<evidence type="ECO:0000313" key="3">
    <source>
        <dbReference type="Proteomes" id="UP000176923"/>
    </source>
</evidence>
<sequence>MDNDRSASKARINFFKLILLVAGIAVALYLALNRVKFQNKAAAPKTATLSLSSSPTSVNVGQNFTVTVTLNTGGSAIRGVDIRMSYDKTKVSPTAITTTATGTTLNTFAPITANNTFDSAKVITSAGTNCSGNTCYLEFGAVTANLTGPAPTPTGVTNAYNGTTSLALVTFTALTTGTANINLESTSNLTTDSNVVADINPPEDILSSVTNTSVTIASSTVSPTPAWNKSDVNGSGAVDIFDYNAVVTNFGCPGRTSPTCATNWNIADIVTNNQVDIFDYNALITNFGCPGRTSPVCS</sequence>